<dbReference type="Proteomes" id="UP001217089">
    <property type="component" value="Unassembled WGS sequence"/>
</dbReference>
<comment type="caution">
    <text evidence="1">The sequence shown here is derived from an EMBL/GenBank/DDBJ whole genome shotgun (WGS) entry which is preliminary data.</text>
</comment>
<dbReference type="EMBL" id="JARBDR010000141">
    <property type="protein sequence ID" value="KAJ8320806.1"/>
    <property type="molecule type" value="Genomic_DNA"/>
</dbReference>
<protein>
    <submittedName>
        <fullName evidence="1">Uncharacterized protein</fullName>
    </submittedName>
</protein>
<sequence>MFVFENCYPLTFLTVKRKIDLRDGVFGIRPVRFKGGFMLCVLDQSLTEMFWKGKNCKDVFPFIYFLFRPYPVYNVNVRTSKRNEIAENSTCEQDITGSRLPMSYYKKFYGLNGYKITSNDKTKLNGALRMNFDGENVNIDNLKIDARYKGPLLTKTCYCES</sequence>
<gene>
    <name evidence="1" type="ORF">KUTeg_002393</name>
</gene>
<keyword evidence="2" id="KW-1185">Reference proteome</keyword>
<proteinExistence type="predicted"/>
<accession>A0ABQ9FVM5</accession>
<reference evidence="1 2" key="1">
    <citation type="submission" date="2022-12" db="EMBL/GenBank/DDBJ databases">
        <title>Chromosome-level genome of Tegillarca granosa.</title>
        <authorList>
            <person name="Kim J."/>
        </authorList>
    </citation>
    <scope>NUCLEOTIDE SEQUENCE [LARGE SCALE GENOMIC DNA]</scope>
    <source>
        <strain evidence="1">Teg-2019</strain>
        <tissue evidence="1">Adductor muscle</tissue>
    </source>
</reference>
<evidence type="ECO:0000313" key="1">
    <source>
        <dbReference type="EMBL" id="KAJ8320806.1"/>
    </source>
</evidence>
<name>A0ABQ9FVM5_TEGGR</name>
<evidence type="ECO:0000313" key="2">
    <source>
        <dbReference type="Proteomes" id="UP001217089"/>
    </source>
</evidence>
<organism evidence="1 2">
    <name type="scientific">Tegillarca granosa</name>
    <name type="common">Malaysian cockle</name>
    <name type="synonym">Anadara granosa</name>
    <dbReference type="NCBI Taxonomy" id="220873"/>
    <lineage>
        <taxon>Eukaryota</taxon>
        <taxon>Metazoa</taxon>
        <taxon>Spiralia</taxon>
        <taxon>Lophotrochozoa</taxon>
        <taxon>Mollusca</taxon>
        <taxon>Bivalvia</taxon>
        <taxon>Autobranchia</taxon>
        <taxon>Pteriomorphia</taxon>
        <taxon>Arcoida</taxon>
        <taxon>Arcoidea</taxon>
        <taxon>Arcidae</taxon>
        <taxon>Tegillarca</taxon>
    </lineage>
</organism>